<evidence type="ECO:0008006" key="4">
    <source>
        <dbReference type="Google" id="ProtNLM"/>
    </source>
</evidence>
<feature type="compositionally biased region" description="Basic and acidic residues" evidence="1">
    <location>
        <begin position="22"/>
        <end position="32"/>
    </location>
</feature>
<name>A0A1T4P299_9FIRM</name>
<gene>
    <name evidence="2" type="ORF">SAMN02745885_01118</name>
</gene>
<dbReference type="AlphaFoldDB" id="A0A1T4P299"/>
<accession>A0A1T4P299</accession>
<feature type="region of interest" description="Disordered" evidence="1">
    <location>
        <begin position="1"/>
        <end position="32"/>
    </location>
</feature>
<dbReference type="EMBL" id="FUXM01000009">
    <property type="protein sequence ID" value="SJZ85457.1"/>
    <property type="molecule type" value="Genomic_DNA"/>
</dbReference>
<evidence type="ECO:0000256" key="1">
    <source>
        <dbReference type="SAM" id="MobiDB-lite"/>
    </source>
</evidence>
<sequence>MNPQGTHGGPSVTPAQPGNTSRESDGNGQKEKVVARQNMLATLRRVEVIKGAPGIDQVTIKDLRDYVREHWDRIREELLTGPYKPLQLRVQTRTQGT</sequence>
<evidence type="ECO:0000313" key="3">
    <source>
        <dbReference type="Proteomes" id="UP000189933"/>
    </source>
</evidence>
<protein>
    <recommendedName>
        <fullName evidence="4">RNA-directed DNA polymerase</fullName>
    </recommendedName>
</protein>
<reference evidence="3" key="1">
    <citation type="submission" date="2017-02" db="EMBL/GenBank/DDBJ databases">
        <authorList>
            <person name="Varghese N."/>
            <person name="Submissions S."/>
        </authorList>
    </citation>
    <scope>NUCLEOTIDE SEQUENCE [LARGE SCALE GENOMIC DNA]</scope>
    <source>
        <strain evidence="3">DSM 16521</strain>
    </source>
</reference>
<organism evidence="2 3">
    <name type="scientific">Carboxydocella sporoproducens DSM 16521</name>
    <dbReference type="NCBI Taxonomy" id="1121270"/>
    <lineage>
        <taxon>Bacteria</taxon>
        <taxon>Bacillati</taxon>
        <taxon>Bacillota</taxon>
        <taxon>Clostridia</taxon>
        <taxon>Eubacteriales</taxon>
        <taxon>Clostridiales Family XVI. Incertae Sedis</taxon>
        <taxon>Carboxydocella</taxon>
    </lineage>
</organism>
<evidence type="ECO:0000313" key="2">
    <source>
        <dbReference type="EMBL" id="SJZ85457.1"/>
    </source>
</evidence>
<keyword evidence="3" id="KW-1185">Reference proteome</keyword>
<dbReference type="Proteomes" id="UP000189933">
    <property type="component" value="Unassembled WGS sequence"/>
</dbReference>
<proteinExistence type="predicted"/>